<dbReference type="Gene3D" id="2.130.10.10">
    <property type="entry name" value="YVTN repeat-like/Quinoprotein amine dehydrogenase"/>
    <property type="match status" value="1"/>
</dbReference>
<feature type="compositionally biased region" description="Basic and acidic residues" evidence="1">
    <location>
        <begin position="1"/>
        <end position="14"/>
    </location>
</feature>
<name>A0AA46TFS2_9ACTN</name>
<protein>
    <submittedName>
        <fullName evidence="3">Uncharacterized protein</fullName>
    </submittedName>
</protein>
<keyword evidence="2" id="KW-1133">Transmembrane helix</keyword>
<feature type="region of interest" description="Disordered" evidence="1">
    <location>
        <begin position="71"/>
        <end position="125"/>
    </location>
</feature>
<evidence type="ECO:0000313" key="4">
    <source>
        <dbReference type="Proteomes" id="UP001164390"/>
    </source>
</evidence>
<dbReference type="Proteomes" id="UP001164390">
    <property type="component" value="Chromosome"/>
</dbReference>
<dbReference type="InterPro" id="IPR015943">
    <property type="entry name" value="WD40/YVTN_repeat-like_dom_sf"/>
</dbReference>
<feature type="region of interest" description="Disordered" evidence="1">
    <location>
        <begin position="424"/>
        <end position="446"/>
    </location>
</feature>
<evidence type="ECO:0000313" key="3">
    <source>
        <dbReference type="EMBL" id="UYM04537.1"/>
    </source>
</evidence>
<organism evidence="3 4">
    <name type="scientific">Solicola gregarius</name>
    <dbReference type="NCBI Taxonomy" id="2908642"/>
    <lineage>
        <taxon>Bacteria</taxon>
        <taxon>Bacillati</taxon>
        <taxon>Actinomycetota</taxon>
        <taxon>Actinomycetes</taxon>
        <taxon>Propionibacteriales</taxon>
        <taxon>Nocardioidaceae</taxon>
        <taxon>Solicola</taxon>
    </lineage>
</organism>
<gene>
    <name evidence="3" type="ORF">L0C25_18670</name>
</gene>
<proteinExistence type="predicted"/>
<sequence length="446" mass="46997">MSDHDDSEYEERLRRVLRQVPSPRADADSILARVESGARRRVRRRRIGGAVASAAAVVAVAAVIVPSVRDEQSNVADEPNGTHTQNEKRIHPTQLNERGSAEIDGTKPRSKATAGKSKLAAGQETEATDVAVSDFAVSATGNLSLLGEGSCPDGPCYVTGDPTGDADYRVAPTQDRLLRPMKWTATSTAAAEPGIQVGSDESNSWTWTDALYSTHDAGETWTPARLPGSFSVEDVEPGGGRVWAFGTRADGRAAVASSSEQADDWVHERVPVGRNEVIRSPMPVGDEVAFVASDRNSARSALVRYNGGTWVRTAVPCAEPLESSSADDTIWLGCRKTNGLTTVTWSRDGGVSWKSLRSELPDLSAVGGVDSDTAVASAGEQLYVVDAGGAAAPVSAPFSEKGAWGDKIGYTAIRFDDDGTGYATTTGGALARSDDGGASWKPEPLH</sequence>
<dbReference type="RefSeq" id="WP_271633272.1">
    <property type="nucleotide sequence ID" value="NZ_CP094970.1"/>
</dbReference>
<dbReference type="AlphaFoldDB" id="A0AA46TFS2"/>
<dbReference type="KEGG" id="sgrg:L0C25_18670"/>
<accession>A0AA46TFS2</accession>
<feature type="transmembrane region" description="Helical" evidence="2">
    <location>
        <begin position="47"/>
        <end position="65"/>
    </location>
</feature>
<keyword evidence="2" id="KW-0812">Transmembrane</keyword>
<keyword evidence="2" id="KW-0472">Membrane</keyword>
<evidence type="ECO:0000256" key="1">
    <source>
        <dbReference type="SAM" id="MobiDB-lite"/>
    </source>
</evidence>
<feature type="region of interest" description="Disordered" evidence="1">
    <location>
        <begin position="1"/>
        <end position="23"/>
    </location>
</feature>
<evidence type="ECO:0000256" key="2">
    <source>
        <dbReference type="SAM" id="Phobius"/>
    </source>
</evidence>
<reference evidence="3" key="1">
    <citation type="submission" date="2022-01" db="EMBL/GenBank/DDBJ databases">
        <title>Nocardioidaceae gen. sp. A5X3R13.</title>
        <authorList>
            <person name="Lopez Marin M.A."/>
            <person name="Uhlik O."/>
        </authorList>
    </citation>
    <scope>NUCLEOTIDE SEQUENCE</scope>
    <source>
        <strain evidence="3">A5X3R13</strain>
    </source>
</reference>
<keyword evidence="4" id="KW-1185">Reference proteome</keyword>
<dbReference type="EMBL" id="CP094970">
    <property type="protein sequence ID" value="UYM04537.1"/>
    <property type="molecule type" value="Genomic_DNA"/>
</dbReference>
<dbReference type="SUPFAM" id="SSF110296">
    <property type="entry name" value="Oligoxyloglucan reducing end-specific cellobiohydrolase"/>
    <property type="match status" value="1"/>
</dbReference>